<evidence type="ECO:0000256" key="5">
    <source>
        <dbReference type="ARBA" id="ARBA00022989"/>
    </source>
</evidence>
<dbReference type="PANTHER" id="PTHR42709">
    <property type="entry name" value="ALKALINE PHOSPHATASE LIKE PROTEIN"/>
    <property type="match status" value="1"/>
</dbReference>
<dbReference type="EMBL" id="JACBZS010000001">
    <property type="protein sequence ID" value="NYI69855.1"/>
    <property type="molecule type" value="Genomic_DNA"/>
</dbReference>
<comment type="similarity">
    <text evidence="2">Belongs to the DedA family.</text>
</comment>
<evidence type="ECO:0000313" key="10">
    <source>
        <dbReference type="Proteomes" id="UP000527616"/>
    </source>
</evidence>
<dbReference type="InterPro" id="IPR051311">
    <property type="entry name" value="DedA_domain"/>
</dbReference>
<feature type="transmembrane region" description="Helical" evidence="7">
    <location>
        <begin position="138"/>
        <end position="163"/>
    </location>
</feature>
<sequence length="215" mass="23280">MNQIVDWLVGLMDTIGPMGAGLAVALENLFPPIPSEAILPLAGFAAARGSFSVLEAIVWTTAGSVVGAYLLYAVGAAVGRDRMRWLAAKLPLVDVADLDKTEAWFHRHGPKAVFFGRMIPIFRSLISIPAGITRMPPVLFGLLTLAGSAIWNSVFVIAGYYLGANWAVVEQYASIFQKIVIVLVAAAVVIWVVRRIRARHGHRAATEAQARDQEF</sequence>
<feature type="domain" description="VTT" evidence="8">
    <location>
        <begin position="33"/>
        <end position="160"/>
    </location>
</feature>
<evidence type="ECO:0000256" key="3">
    <source>
        <dbReference type="ARBA" id="ARBA00022475"/>
    </source>
</evidence>
<keyword evidence="5 7" id="KW-1133">Transmembrane helix</keyword>
<keyword evidence="4 7" id="KW-0812">Transmembrane</keyword>
<keyword evidence="3" id="KW-1003">Cell membrane</keyword>
<reference evidence="9 10" key="1">
    <citation type="submission" date="2020-07" db="EMBL/GenBank/DDBJ databases">
        <title>Sequencing the genomes of 1000 actinobacteria strains.</title>
        <authorList>
            <person name="Klenk H.-P."/>
        </authorList>
    </citation>
    <scope>NUCLEOTIDE SEQUENCE [LARGE SCALE GENOMIC DNA]</scope>
    <source>
        <strain evidence="9 10">DSM 103164</strain>
    </source>
</reference>
<dbReference type="Proteomes" id="UP000527616">
    <property type="component" value="Unassembled WGS sequence"/>
</dbReference>
<dbReference type="GO" id="GO:0005886">
    <property type="term" value="C:plasma membrane"/>
    <property type="evidence" value="ECO:0007669"/>
    <property type="project" value="UniProtKB-SubCell"/>
</dbReference>
<feature type="transmembrane region" description="Helical" evidence="7">
    <location>
        <begin position="175"/>
        <end position="193"/>
    </location>
</feature>
<dbReference type="Pfam" id="PF09335">
    <property type="entry name" value="VTT_dom"/>
    <property type="match status" value="1"/>
</dbReference>
<keyword evidence="6 7" id="KW-0472">Membrane</keyword>
<evidence type="ECO:0000256" key="1">
    <source>
        <dbReference type="ARBA" id="ARBA00004651"/>
    </source>
</evidence>
<organism evidence="9 10">
    <name type="scientific">Naumannella cuiyingiana</name>
    <dbReference type="NCBI Taxonomy" id="1347891"/>
    <lineage>
        <taxon>Bacteria</taxon>
        <taxon>Bacillati</taxon>
        <taxon>Actinomycetota</taxon>
        <taxon>Actinomycetes</taxon>
        <taxon>Propionibacteriales</taxon>
        <taxon>Propionibacteriaceae</taxon>
        <taxon>Naumannella</taxon>
    </lineage>
</organism>
<dbReference type="InterPro" id="IPR032816">
    <property type="entry name" value="VTT_dom"/>
</dbReference>
<accession>A0A7Z0D6Q0</accession>
<keyword evidence="10" id="KW-1185">Reference proteome</keyword>
<protein>
    <submittedName>
        <fullName evidence="9">Membrane protein DedA with SNARE-associated domain</fullName>
    </submittedName>
</protein>
<name>A0A7Z0D6Q0_9ACTN</name>
<proteinExistence type="inferred from homology"/>
<gene>
    <name evidence="9" type="ORF">GGQ54_000415</name>
</gene>
<feature type="transmembrane region" description="Helical" evidence="7">
    <location>
        <begin position="56"/>
        <end position="79"/>
    </location>
</feature>
<evidence type="ECO:0000256" key="6">
    <source>
        <dbReference type="ARBA" id="ARBA00023136"/>
    </source>
</evidence>
<evidence type="ECO:0000256" key="7">
    <source>
        <dbReference type="SAM" id="Phobius"/>
    </source>
</evidence>
<evidence type="ECO:0000259" key="8">
    <source>
        <dbReference type="Pfam" id="PF09335"/>
    </source>
</evidence>
<evidence type="ECO:0000256" key="2">
    <source>
        <dbReference type="ARBA" id="ARBA00010792"/>
    </source>
</evidence>
<evidence type="ECO:0000256" key="4">
    <source>
        <dbReference type="ARBA" id="ARBA00022692"/>
    </source>
</evidence>
<dbReference type="AlphaFoldDB" id="A0A7Z0D6Q0"/>
<comment type="caution">
    <text evidence="9">The sequence shown here is derived from an EMBL/GenBank/DDBJ whole genome shotgun (WGS) entry which is preliminary data.</text>
</comment>
<dbReference type="PANTHER" id="PTHR42709:SF6">
    <property type="entry name" value="UNDECAPRENYL PHOSPHATE TRANSPORTER A"/>
    <property type="match status" value="1"/>
</dbReference>
<dbReference type="RefSeq" id="WP_179443876.1">
    <property type="nucleotide sequence ID" value="NZ_JACBZS010000001.1"/>
</dbReference>
<evidence type="ECO:0000313" key="9">
    <source>
        <dbReference type="EMBL" id="NYI69855.1"/>
    </source>
</evidence>
<comment type="subcellular location">
    <subcellularLocation>
        <location evidence="1">Cell membrane</location>
        <topology evidence="1">Multi-pass membrane protein</topology>
    </subcellularLocation>
</comment>